<dbReference type="Proteomes" id="UP001589590">
    <property type="component" value="Unassembled WGS sequence"/>
</dbReference>
<evidence type="ECO:0000256" key="1">
    <source>
        <dbReference type="ARBA" id="ARBA00022729"/>
    </source>
</evidence>
<protein>
    <submittedName>
        <fullName evidence="3">T9SS type A sorting domain-containing protein</fullName>
    </submittedName>
</protein>
<dbReference type="InterPro" id="IPR026444">
    <property type="entry name" value="Secre_tail"/>
</dbReference>
<dbReference type="NCBIfam" id="TIGR04183">
    <property type="entry name" value="Por_Secre_tail"/>
    <property type="match status" value="1"/>
</dbReference>
<gene>
    <name evidence="3" type="ORF">ACFFU1_10450</name>
</gene>
<evidence type="ECO:0000313" key="3">
    <source>
        <dbReference type="EMBL" id="MFB9105323.1"/>
    </source>
</evidence>
<reference evidence="3 4" key="1">
    <citation type="submission" date="2024-09" db="EMBL/GenBank/DDBJ databases">
        <authorList>
            <person name="Sun Q."/>
            <person name="Mori K."/>
        </authorList>
    </citation>
    <scope>NUCLEOTIDE SEQUENCE [LARGE SCALE GENOMIC DNA]</scope>
    <source>
        <strain evidence="3 4">CECT 8300</strain>
    </source>
</reference>
<feature type="domain" description="Secretion system C-terminal sorting" evidence="2">
    <location>
        <begin position="93"/>
        <end position="165"/>
    </location>
</feature>
<proteinExistence type="predicted"/>
<keyword evidence="4" id="KW-1185">Reference proteome</keyword>
<sequence>MKHVLLLCFCCAFLQQVSSQSNSILRSTTGVSGASNVIVNANETYTIQQSIGQTSAIGTFNNDNYTLRQGFIQPNILSKIVEKNIPINLQLTLYPNPFDEQISLAFTDNIKGEIIVTVYNILGAKVYNHNYQPLQKIDVRLDLLSTGEYILKTIANNKQFITKIIKK</sequence>
<organism evidence="3 4">
    <name type="scientific">Algibacter miyuki</name>
    <dbReference type="NCBI Taxonomy" id="1306933"/>
    <lineage>
        <taxon>Bacteria</taxon>
        <taxon>Pseudomonadati</taxon>
        <taxon>Bacteroidota</taxon>
        <taxon>Flavobacteriia</taxon>
        <taxon>Flavobacteriales</taxon>
        <taxon>Flavobacteriaceae</taxon>
        <taxon>Algibacter</taxon>
    </lineage>
</organism>
<evidence type="ECO:0000313" key="4">
    <source>
        <dbReference type="Proteomes" id="UP001589590"/>
    </source>
</evidence>
<dbReference type="RefSeq" id="WP_290274853.1">
    <property type="nucleotide sequence ID" value="NZ_JAUFQP010000016.1"/>
</dbReference>
<accession>A0ABV5H0B9</accession>
<comment type="caution">
    <text evidence="3">The sequence shown here is derived from an EMBL/GenBank/DDBJ whole genome shotgun (WGS) entry which is preliminary data.</text>
</comment>
<dbReference type="Pfam" id="PF18962">
    <property type="entry name" value="Por_Secre_tail"/>
    <property type="match status" value="1"/>
</dbReference>
<dbReference type="EMBL" id="JBHMFA010000006">
    <property type="protein sequence ID" value="MFB9105323.1"/>
    <property type="molecule type" value="Genomic_DNA"/>
</dbReference>
<keyword evidence="1" id="KW-0732">Signal</keyword>
<name>A0ABV5H0B9_9FLAO</name>
<evidence type="ECO:0000259" key="2">
    <source>
        <dbReference type="Pfam" id="PF18962"/>
    </source>
</evidence>